<sequence length="574" mass="65727">MFGGFRSTHPTKKTYLCLIPQSKGTGLMALRTANGQNANTVNGFLGYLIVLLCYHVDSIRNLIRYLEMSKIQQTSIEEIDFLTQKCKKLTEGEITESSQLFSNHYGFYSKFSPIRPGERIRMGKAHYRKLKNLNHCYVAFAKYQGKIIGQAYYIKKSLSNGLGAWVTQLVVHSDYRKIGIAKTLLHSIWGFSDYAAWGLATANPLTIKALESVTFRKVNLESLKENQQTLIELAQEVEFIDSSRFSFQEKTLLAFTNFFPDYQQLKGQIDNNIESIFNLSELKAGYEWIAFTFKTQKFSAPFHKKFEMLLNISEHIVKNAYSRMKRKNQAWSQHASKEIDYILEKVSVNKDSFIADFGCGDGRHLKALHSRGFYQIAGYEFYESIISDAEKSLNIELQDCRTIDLKESCDLILCLYDVVGSFGVNQENIKIITSIYHSLKKNGMAVISVLNRELTEYIAIHAGNVLKEPNKLLALPASNIMQSSGNIFNPKYFMLDVDTGVVYRKERFFDEGKLNAEYLIRDKRYARSEFIALLEQIGLKVIDSRYVQSGKWDAPLFSTDEKAKEILVIVEKVF</sequence>
<organism evidence="3 4">
    <name type="scientific">Candidatus Thiomargarita nelsonii</name>
    <dbReference type="NCBI Taxonomy" id="1003181"/>
    <lineage>
        <taxon>Bacteria</taxon>
        <taxon>Pseudomonadati</taxon>
        <taxon>Pseudomonadota</taxon>
        <taxon>Gammaproteobacteria</taxon>
        <taxon>Thiotrichales</taxon>
        <taxon>Thiotrichaceae</taxon>
        <taxon>Thiomargarita</taxon>
    </lineage>
</organism>
<accession>A0A0A6P4X4</accession>
<dbReference type="InterPro" id="IPR041698">
    <property type="entry name" value="Methyltransf_25"/>
</dbReference>
<dbReference type="Gene3D" id="3.40.630.30">
    <property type="match status" value="1"/>
</dbReference>
<dbReference type="Pfam" id="PF00583">
    <property type="entry name" value="Acetyltransf_1"/>
    <property type="match status" value="1"/>
</dbReference>
<proteinExistence type="predicted"/>
<evidence type="ECO:0000259" key="2">
    <source>
        <dbReference type="Pfam" id="PF13649"/>
    </source>
</evidence>
<evidence type="ECO:0008006" key="5">
    <source>
        <dbReference type="Google" id="ProtNLM"/>
    </source>
</evidence>
<dbReference type="Pfam" id="PF13649">
    <property type="entry name" value="Methyltransf_25"/>
    <property type="match status" value="1"/>
</dbReference>
<dbReference type="EMBL" id="JSZA02000038">
    <property type="protein sequence ID" value="KHD05472.1"/>
    <property type="molecule type" value="Genomic_DNA"/>
</dbReference>
<dbReference type="InterPro" id="IPR029063">
    <property type="entry name" value="SAM-dependent_MTases_sf"/>
</dbReference>
<dbReference type="AlphaFoldDB" id="A0A0A6P4X4"/>
<evidence type="ECO:0000313" key="4">
    <source>
        <dbReference type="Proteomes" id="UP000030428"/>
    </source>
</evidence>
<dbReference type="CDD" id="cd02440">
    <property type="entry name" value="AdoMet_MTases"/>
    <property type="match status" value="1"/>
</dbReference>
<dbReference type="InterPro" id="IPR000182">
    <property type="entry name" value="GNAT_dom"/>
</dbReference>
<protein>
    <recommendedName>
        <fullName evidence="5">N-acetyltransferase domain-containing protein</fullName>
    </recommendedName>
</protein>
<gene>
    <name evidence="3" type="ORF">PN36_12395</name>
</gene>
<dbReference type="InterPro" id="IPR016181">
    <property type="entry name" value="Acyl_CoA_acyltransferase"/>
</dbReference>
<dbReference type="CDD" id="cd04301">
    <property type="entry name" value="NAT_SF"/>
    <property type="match status" value="1"/>
</dbReference>
<reference evidence="3 4" key="1">
    <citation type="journal article" date="2016" name="Front. Microbiol.">
        <title>Single-Cell (Meta-)Genomics of a Dimorphic Candidatus Thiomargarita nelsonii Reveals Genomic Plasticity.</title>
        <authorList>
            <person name="Flood B.E."/>
            <person name="Fliss P."/>
            <person name="Jones D.S."/>
            <person name="Dick G.J."/>
            <person name="Jain S."/>
            <person name="Kaster A.K."/>
            <person name="Winkel M."/>
            <person name="Mussmann M."/>
            <person name="Bailey J."/>
        </authorList>
    </citation>
    <scope>NUCLEOTIDE SEQUENCE [LARGE SCALE GENOMIC DNA]</scope>
    <source>
        <strain evidence="3">Hydrate Ridge</strain>
    </source>
</reference>
<comment type="caution">
    <text evidence="3">The sequence shown here is derived from an EMBL/GenBank/DDBJ whole genome shotgun (WGS) entry which is preliminary data.</text>
</comment>
<feature type="domain" description="Methyltransferase" evidence="2">
    <location>
        <begin position="354"/>
        <end position="443"/>
    </location>
</feature>
<dbReference type="GO" id="GO:0016747">
    <property type="term" value="F:acyltransferase activity, transferring groups other than amino-acyl groups"/>
    <property type="evidence" value="ECO:0007669"/>
    <property type="project" value="InterPro"/>
</dbReference>
<dbReference type="Proteomes" id="UP000030428">
    <property type="component" value="Unassembled WGS sequence"/>
</dbReference>
<evidence type="ECO:0000313" key="3">
    <source>
        <dbReference type="EMBL" id="KHD05472.1"/>
    </source>
</evidence>
<dbReference type="SUPFAM" id="SSF55729">
    <property type="entry name" value="Acyl-CoA N-acyltransferases (Nat)"/>
    <property type="match status" value="1"/>
</dbReference>
<feature type="domain" description="N-acetyltransferase" evidence="1">
    <location>
        <begin position="131"/>
        <end position="186"/>
    </location>
</feature>
<evidence type="ECO:0000259" key="1">
    <source>
        <dbReference type="Pfam" id="PF00583"/>
    </source>
</evidence>
<name>A0A0A6P4X4_9GAMM</name>
<dbReference type="Gene3D" id="3.40.50.150">
    <property type="entry name" value="Vaccinia Virus protein VP39"/>
    <property type="match status" value="1"/>
</dbReference>
<keyword evidence="4" id="KW-1185">Reference proteome</keyword>
<dbReference type="SUPFAM" id="SSF53335">
    <property type="entry name" value="S-adenosyl-L-methionine-dependent methyltransferases"/>
    <property type="match status" value="1"/>
</dbReference>